<organism evidence="1">
    <name type="scientific">Arundo donax</name>
    <name type="common">Giant reed</name>
    <name type="synonym">Donax arundinaceus</name>
    <dbReference type="NCBI Taxonomy" id="35708"/>
    <lineage>
        <taxon>Eukaryota</taxon>
        <taxon>Viridiplantae</taxon>
        <taxon>Streptophyta</taxon>
        <taxon>Embryophyta</taxon>
        <taxon>Tracheophyta</taxon>
        <taxon>Spermatophyta</taxon>
        <taxon>Magnoliopsida</taxon>
        <taxon>Liliopsida</taxon>
        <taxon>Poales</taxon>
        <taxon>Poaceae</taxon>
        <taxon>PACMAD clade</taxon>
        <taxon>Arundinoideae</taxon>
        <taxon>Arundineae</taxon>
        <taxon>Arundo</taxon>
    </lineage>
</organism>
<evidence type="ECO:0000313" key="1">
    <source>
        <dbReference type="EMBL" id="JAE31238.1"/>
    </source>
</evidence>
<reference evidence="1" key="1">
    <citation type="submission" date="2014-09" db="EMBL/GenBank/DDBJ databases">
        <authorList>
            <person name="Magalhaes I.L.F."/>
            <person name="Oliveira U."/>
            <person name="Santos F.R."/>
            <person name="Vidigal T.H.D.A."/>
            <person name="Brescovit A.D."/>
            <person name="Santos A.J."/>
        </authorList>
    </citation>
    <scope>NUCLEOTIDE SEQUENCE</scope>
    <source>
        <tissue evidence="1">Shoot tissue taken approximately 20 cm above the soil surface</tissue>
    </source>
</reference>
<accession>A0A0A9HE95</accession>
<dbReference type="EMBL" id="GBRH01166658">
    <property type="protein sequence ID" value="JAE31238.1"/>
    <property type="molecule type" value="Transcribed_RNA"/>
</dbReference>
<reference evidence="1" key="2">
    <citation type="journal article" date="2015" name="Data Brief">
        <title>Shoot transcriptome of the giant reed, Arundo donax.</title>
        <authorList>
            <person name="Barrero R.A."/>
            <person name="Guerrero F.D."/>
            <person name="Moolhuijzen P."/>
            <person name="Goolsby J.A."/>
            <person name="Tidwell J."/>
            <person name="Bellgard S.E."/>
            <person name="Bellgard M.I."/>
        </authorList>
    </citation>
    <scope>NUCLEOTIDE SEQUENCE</scope>
    <source>
        <tissue evidence="1">Shoot tissue taken approximately 20 cm above the soil surface</tissue>
    </source>
</reference>
<dbReference type="AlphaFoldDB" id="A0A0A9HE95"/>
<name>A0A0A9HE95_ARUDO</name>
<protein>
    <submittedName>
        <fullName evidence="1">Uncharacterized protein</fullName>
    </submittedName>
</protein>
<proteinExistence type="predicted"/>
<sequence length="113" mass="12410">MVLSKDTMLYSPSPVTSTIDFGNSGEPWSEASCMWSSHNVRPTSAAPADSMRKSAPQSFSATRKTLSRYMLLFTVNWNIHEAVARRSNAHNISSSAFTKFKAAESFNAPSSSR</sequence>